<name>A0A4Z1APW3_9LEPT</name>
<gene>
    <name evidence="1" type="ORF">EHR06_03990</name>
</gene>
<dbReference type="AlphaFoldDB" id="A0A4Z1APW3"/>
<proteinExistence type="predicted"/>
<dbReference type="EMBL" id="RQHS01000005">
    <property type="protein sequence ID" value="TGN03499.1"/>
    <property type="molecule type" value="Genomic_DNA"/>
</dbReference>
<dbReference type="Proteomes" id="UP000297241">
    <property type="component" value="Unassembled WGS sequence"/>
</dbReference>
<sequence length="23" mass="2834">MRFQAGLLIQENYFFPGCRRKCR</sequence>
<organism evidence="1 2">
    <name type="scientific">Leptospira dzoumogneensis</name>
    <dbReference type="NCBI Taxonomy" id="2484904"/>
    <lineage>
        <taxon>Bacteria</taxon>
        <taxon>Pseudomonadati</taxon>
        <taxon>Spirochaetota</taxon>
        <taxon>Spirochaetia</taxon>
        <taxon>Leptospirales</taxon>
        <taxon>Leptospiraceae</taxon>
        <taxon>Leptospira</taxon>
    </lineage>
</organism>
<dbReference type="GO" id="GO:0015979">
    <property type="term" value="P:photosynthesis"/>
    <property type="evidence" value="ECO:0007669"/>
    <property type="project" value="InterPro"/>
</dbReference>
<reference evidence="1" key="1">
    <citation type="journal article" date="2019" name="PLoS Negl. Trop. Dis.">
        <title>Revisiting the worldwide diversity of Leptospira species in the environment.</title>
        <authorList>
            <person name="Vincent A.T."/>
            <person name="Schiettekatte O."/>
            <person name="Bourhy P."/>
            <person name="Veyrier F.J."/>
            <person name="Picardeau M."/>
        </authorList>
    </citation>
    <scope>NUCLEOTIDE SEQUENCE [LARGE SCALE GENOMIC DNA]</scope>
    <source>
        <strain evidence="1">201601113</strain>
    </source>
</reference>
<dbReference type="Pfam" id="PF01701">
    <property type="entry name" value="PSI_PsaJ"/>
    <property type="match status" value="1"/>
</dbReference>
<protein>
    <submittedName>
        <fullName evidence="1">Uncharacterized protein</fullName>
    </submittedName>
</protein>
<keyword evidence="2" id="KW-1185">Reference proteome</keyword>
<evidence type="ECO:0000313" key="2">
    <source>
        <dbReference type="Proteomes" id="UP000297241"/>
    </source>
</evidence>
<dbReference type="InterPro" id="IPR002615">
    <property type="entry name" value="PSI_PsaJ"/>
</dbReference>
<accession>A0A4Z1APW3</accession>
<evidence type="ECO:0000313" key="1">
    <source>
        <dbReference type="EMBL" id="TGN03499.1"/>
    </source>
</evidence>
<dbReference type="GO" id="GO:0009522">
    <property type="term" value="C:photosystem I"/>
    <property type="evidence" value="ECO:0007669"/>
    <property type="project" value="InterPro"/>
</dbReference>
<comment type="caution">
    <text evidence="1">The sequence shown here is derived from an EMBL/GenBank/DDBJ whole genome shotgun (WGS) entry which is preliminary data.</text>
</comment>